<evidence type="ECO:0000313" key="2">
    <source>
        <dbReference type="Proteomes" id="UP000449906"/>
    </source>
</evidence>
<name>A0A7J5E345_NOCSI</name>
<organism evidence="1 2">
    <name type="scientific">Nocardioides simplex</name>
    <name type="common">Arthrobacter simplex</name>
    <dbReference type="NCBI Taxonomy" id="2045"/>
    <lineage>
        <taxon>Bacteria</taxon>
        <taxon>Bacillati</taxon>
        <taxon>Actinomycetota</taxon>
        <taxon>Actinomycetes</taxon>
        <taxon>Propionibacteriales</taxon>
        <taxon>Nocardioidaceae</taxon>
        <taxon>Pimelobacter</taxon>
    </lineage>
</organism>
<evidence type="ECO:0000313" key="1">
    <source>
        <dbReference type="EMBL" id="KAB2812695.1"/>
    </source>
</evidence>
<protein>
    <recommendedName>
        <fullName evidence="3">Secreted protein</fullName>
    </recommendedName>
</protein>
<comment type="caution">
    <text evidence="1">The sequence shown here is derived from an EMBL/GenBank/DDBJ whole genome shotgun (WGS) entry which is preliminary data.</text>
</comment>
<dbReference type="SUPFAM" id="SSF55486">
    <property type="entry name" value="Metalloproteases ('zincins'), catalytic domain"/>
    <property type="match status" value="1"/>
</dbReference>
<proteinExistence type="predicted"/>
<dbReference type="EMBL" id="WBVM01000001">
    <property type="protein sequence ID" value="KAB2812695.1"/>
    <property type="molecule type" value="Genomic_DNA"/>
</dbReference>
<dbReference type="RefSeq" id="WP_151580039.1">
    <property type="nucleotide sequence ID" value="NZ_WBVM01000001.1"/>
</dbReference>
<dbReference type="Proteomes" id="UP000449906">
    <property type="component" value="Unassembled WGS sequence"/>
</dbReference>
<sequence>MRRGRRGAALGVAVLLAGALLVLRPASPDQRATEPESRFGPYAGHEVIEVWACRIPLTTHARVYQPSPLRIAIDPARIAGLLDEHVRRYFDALSNGRYQPRFVAGGVVRMDDGGGPRACLRAALDRSAASATAVLVVADAEHRADAHGGLGTPGEICATAPRPCPARVSGRGAYVGGSDFHPDWGPVPALDLVEHELGHTLGWPHSFGSAGQYDSALDVMSDSAAPRAVRPEQRDAGGTLGINRLAAGWIPVGDVRVAPADGTGSTYVLRPSASASGTRLLVLPLGPRRAITVELLVPDGVDAHLPEAGIALTSVDASAAACGVPCDPLRRRQRELHGRPPFTDLLQATEPAWAGDGWQVQVDEVRDGAAVVTVAHVGDPAR</sequence>
<accession>A0A7J5E345</accession>
<gene>
    <name evidence="1" type="ORF">F9L07_13190</name>
</gene>
<reference evidence="1 2" key="1">
    <citation type="submission" date="2019-09" db="EMBL/GenBank/DDBJ databases">
        <title>Pimelobacter sp. isolated from Paulinella.</title>
        <authorList>
            <person name="Jeong S.E."/>
        </authorList>
    </citation>
    <scope>NUCLEOTIDE SEQUENCE [LARGE SCALE GENOMIC DNA]</scope>
    <source>
        <strain evidence="1 2">Pch-N</strain>
    </source>
</reference>
<evidence type="ECO:0008006" key="3">
    <source>
        <dbReference type="Google" id="ProtNLM"/>
    </source>
</evidence>
<dbReference type="AlphaFoldDB" id="A0A7J5E345"/>